<reference evidence="2" key="1">
    <citation type="journal article" date="2010" name="Insect Mol. Biol.">
        <title>The draft genome sequence of Arsenophonus nasoniae, son-killer bacterium of Nasonia vitripennis, reveals genes associated with virulence and symbiosis.</title>
        <authorList>
            <person name="Wilkes T."/>
            <person name="Darby A.C."/>
            <person name="Choi J."/>
            <person name="Colborne J.K."/>
            <person name="Werren J.H."/>
            <person name="Hurst G.D.D."/>
        </authorList>
    </citation>
    <scope>NUCLEOTIDE SEQUENCE</scope>
</reference>
<dbReference type="RefSeq" id="WP_248604888.1">
    <property type="nucleotide sequence ID" value="NZ_CP123504.1"/>
</dbReference>
<organism evidence="2">
    <name type="scientific">Arsenophonus nasoniae</name>
    <name type="common">son-killer infecting Nasonia vitripennis</name>
    <dbReference type="NCBI Taxonomy" id="638"/>
    <lineage>
        <taxon>Bacteria</taxon>
        <taxon>Pseudomonadati</taxon>
        <taxon>Pseudomonadota</taxon>
        <taxon>Gammaproteobacteria</taxon>
        <taxon>Enterobacterales</taxon>
        <taxon>Morganellaceae</taxon>
        <taxon>Arsenophonus</taxon>
    </lineage>
</organism>
<sequence>MCNDSERKNLARSNPSGAEYSVKDQKGTIIAQGRTPQGIILEKSEGSYFGKKIMKLR</sequence>
<protein>
    <submittedName>
        <fullName evidence="2">Conserved hypothetical phage protein</fullName>
    </submittedName>
</protein>
<gene>
    <name evidence="2" type="ORF">ARN_33390</name>
</gene>
<name>D2U3U8_9GAMM</name>
<evidence type="ECO:0000256" key="1">
    <source>
        <dbReference type="SAM" id="MobiDB-lite"/>
    </source>
</evidence>
<dbReference type="AlphaFoldDB" id="D2U3U8"/>
<accession>D2U3U8</accession>
<dbReference type="EMBL" id="FN545263">
    <property type="protein sequence ID" value="CBA76105.1"/>
    <property type="molecule type" value="Genomic_DNA"/>
</dbReference>
<proteinExistence type="predicted"/>
<evidence type="ECO:0000313" key="2">
    <source>
        <dbReference type="EMBL" id="CBA76105.1"/>
    </source>
</evidence>
<feature type="region of interest" description="Disordered" evidence="1">
    <location>
        <begin position="1"/>
        <end position="25"/>
    </location>
</feature>